<gene>
    <name evidence="2" type="ORF">JF72_00730</name>
</gene>
<name>A0A0F4LUP7_9LACO</name>
<evidence type="ECO:0000259" key="1">
    <source>
        <dbReference type="SMART" id="SM00563"/>
    </source>
</evidence>
<keyword evidence="2" id="KW-0808">Transferase</keyword>
<reference evidence="2 3" key="1">
    <citation type="submission" date="2015-01" db="EMBL/GenBank/DDBJ databases">
        <title>Comparative genomics of the lactic acid bacteria isolated from the honey bee gut.</title>
        <authorList>
            <person name="Ellegaard K.M."/>
            <person name="Tamarit D."/>
            <person name="Javelind E."/>
            <person name="Olofsson T."/>
            <person name="Andersson S.G."/>
            <person name="Vasquez A."/>
        </authorList>
    </citation>
    <scope>NUCLEOTIDE SEQUENCE [LARGE SCALE GENOMIC DNA]</scope>
    <source>
        <strain evidence="2 3">Hma11</strain>
    </source>
</reference>
<accession>A0A0F4LUP7</accession>
<proteinExistence type="predicted"/>
<comment type="caution">
    <text evidence="2">The sequence shown here is derived from an EMBL/GenBank/DDBJ whole genome shotgun (WGS) entry which is preliminary data.</text>
</comment>
<feature type="domain" description="Phospholipid/glycerol acyltransferase" evidence="1">
    <location>
        <begin position="93"/>
        <end position="209"/>
    </location>
</feature>
<dbReference type="Proteomes" id="UP000033682">
    <property type="component" value="Unassembled WGS sequence"/>
</dbReference>
<dbReference type="RefSeq" id="WP_046305811.1">
    <property type="nucleotide sequence ID" value="NZ_CAMLOK010000015.1"/>
</dbReference>
<dbReference type="CDD" id="cd07989">
    <property type="entry name" value="LPLAT_AGPAT-like"/>
    <property type="match status" value="1"/>
</dbReference>
<keyword evidence="3" id="KW-1185">Reference proteome</keyword>
<dbReference type="PATRIC" id="fig|303541.3.peg.213"/>
<dbReference type="AlphaFoldDB" id="A0A0F4LUP7"/>
<evidence type="ECO:0000313" key="3">
    <source>
        <dbReference type="Proteomes" id="UP000033682"/>
    </source>
</evidence>
<dbReference type="InterPro" id="IPR002123">
    <property type="entry name" value="Plipid/glycerol_acylTrfase"/>
</dbReference>
<dbReference type="GO" id="GO:0016746">
    <property type="term" value="F:acyltransferase activity"/>
    <property type="evidence" value="ECO:0007669"/>
    <property type="project" value="UniProtKB-KW"/>
</dbReference>
<dbReference type="SUPFAM" id="SSF69593">
    <property type="entry name" value="Glycerol-3-phosphate (1)-acyltransferase"/>
    <property type="match status" value="1"/>
</dbReference>
<sequence length="295" mass="34125">MIIGDDRVRVIKNIEKAVAKGDWSAKVEVGDPVLSLDERKNLVNNFWAEQSTFKGKTNDKLGHLLFNTLTRILTSDTTFTGLENLNNLPDGGAIITANHFNQIDSLPIKHLANKTHHHLAIAIEDTNLKLPGILSYLMNYVGTIPLIKSPSYIGTEFPKHLHDELAKNNWVLIFPEQEMWWNYRKPRKLQRGAYYFAAQQNVPIVSTFVEIQEKDKLEKDHPNFYQTKYIVHVLPTIYPDVKLSANENSKKMLAQDYQQKVKAFEEAYHRQLDPTFTPWDIAGWRYDYQNSKTKK</sequence>
<dbReference type="HOGENOM" id="CLU_962364_0_0_9"/>
<keyword evidence="2" id="KW-0012">Acyltransferase</keyword>
<dbReference type="EMBL" id="JXLG01000003">
    <property type="protein sequence ID" value="KJY62093.1"/>
    <property type="molecule type" value="Genomic_DNA"/>
</dbReference>
<evidence type="ECO:0000313" key="2">
    <source>
        <dbReference type="EMBL" id="KJY62093.1"/>
    </source>
</evidence>
<dbReference type="STRING" id="303541.JF72_00730"/>
<dbReference type="Pfam" id="PF01553">
    <property type="entry name" value="Acyltransferase"/>
    <property type="match status" value="1"/>
</dbReference>
<organism evidence="2 3">
    <name type="scientific">Lactobacillus apis</name>
    <dbReference type="NCBI Taxonomy" id="303541"/>
    <lineage>
        <taxon>Bacteria</taxon>
        <taxon>Bacillati</taxon>
        <taxon>Bacillota</taxon>
        <taxon>Bacilli</taxon>
        <taxon>Lactobacillales</taxon>
        <taxon>Lactobacillaceae</taxon>
        <taxon>Lactobacillus</taxon>
    </lineage>
</organism>
<dbReference type="SMART" id="SM00563">
    <property type="entry name" value="PlsC"/>
    <property type="match status" value="1"/>
</dbReference>
<protein>
    <submittedName>
        <fullName evidence="2">Acyltransferase</fullName>
    </submittedName>
</protein>